<evidence type="ECO:0000259" key="4">
    <source>
        <dbReference type="PROSITE" id="PS50968"/>
    </source>
</evidence>
<dbReference type="InterPro" id="IPR011053">
    <property type="entry name" value="Single_hybrid_motif"/>
</dbReference>
<comment type="function">
    <text evidence="3">The glycine cleavage system catalyzes the degradation of glycine. The H protein shuttles the methylamine group of glycine from the P protein to the T protein.</text>
</comment>
<dbReference type="InterPro" id="IPR017453">
    <property type="entry name" value="GCV_H_sub"/>
</dbReference>
<dbReference type="PANTHER" id="PTHR11715">
    <property type="entry name" value="GLYCINE CLEAVAGE SYSTEM H PROTEIN"/>
    <property type="match status" value="1"/>
</dbReference>
<dbReference type="SUPFAM" id="SSF51230">
    <property type="entry name" value="Single hybrid motif"/>
    <property type="match status" value="1"/>
</dbReference>
<reference evidence="5 6" key="1">
    <citation type="journal article" date="2020" name="Microbiol. Res.">
        <title>Flavobacterium pokkalii sp. nov., a novel plant growth promoting native rhizobacteria isolated from pokkali rice grown in coastal saline affected agricultural regions of southern India, Kerala.</title>
        <authorList>
            <person name="Menon R.R."/>
            <person name="Kumari S."/>
            <person name="Viver T."/>
            <person name="Rameshkumar N."/>
        </authorList>
    </citation>
    <scope>NUCLEOTIDE SEQUENCE [LARGE SCALE GENOMIC DNA]</scope>
    <source>
        <strain evidence="5 6">L1I52</strain>
    </source>
</reference>
<gene>
    <name evidence="3" type="primary">gcvH</name>
    <name evidence="5" type="ORF">B6A10_03840</name>
</gene>
<name>A0ABR7UN43_9FLAO</name>
<dbReference type="InterPro" id="IPR033753">
    <property type="entry name" value="GCV_H/Fam206"/>
</dbReference>
<dbReference type="PANTHER" id="PTHR11715:SF3">
    <property type="entry name" value="GLYCINE CLEAVAGE SYSTEM H PROTEIN-RELATED"/>
    <property type="match status" value="1"/>
</dbReference>
<evidence type="ECO:0000256" key="1">
    <source>
        <dbReference type="ARBA" id="ARBA00009249"/>
    </source>
</evidence>
<dbReference type="EMBL" id="NASZ01000003">
    <property type="protein sequence ID" value="MBD0724304.1"/>
    <property type="molecule type" value="Genomic_DNA"/>
</dbReference>
<dbReference type="InterPro" id="IPR002930">
    <property type="entry name" value="GCV_H"/>
</dbReference>
<evidence type="ECO:0000313" key="6">
    <source>
        <dbReference type="Proteomes" id="UP000661715"/>
    </source>
</evidence>
<comment type="similarity">
    <text evidence="1 3">Belongs to the GcvH family.</text>
</comment>
<dbReference type="CDD" id="cd06848">
    <property type="entry name" value="GCS_H"/>
    <property type="match status" value="1"/>
</dbReference>
<dbReference type="InterPro" id="IPR000089">
    <property type="entry name" value="Biotin_lipoyl"/>
</dbReference>
<comment type="cofactor">
    <cofactor evidence="3">
        <name>(R)-lipoate</name>
        <dbReference type="ChEBI" id="CHEBI:83088"/>
    </cofactor>
    <text evidence="3">Binds 1 lipoyl cofactor covalently.</text>
</comment>
<evidence type="ECO:0000256" key="2">
    <source>
        <dbReference type="ARBA" id="ARBA00022823"/>
    </source>
</evidence>
<dbReference type="PROSITE" id="PS50968">
    <property type="entry name" value="BIOTINYL_LIPOYL"/>
    <property type="match status" value="1"/>
</dbReference>
<dbReference type="NCBIfam" id="TIGR00527">
    <property type="entry name" value="gcvH"/>
    <property type="match status" value="1"/>
</dbReference>
<dbReference type="RefSeq" id="WP_055094332.1">
    <property type="nucleotide sequence ID" value="NZ_NASZ01000003.1"/>
</dbReference>
<dbReference type="Pfam" id="PF01597">
    <property type="entry name" value="GCV_H"/>
    <property type="match status" value="1"/>
</dbReference>
<dbReference type="PROSITE" id="PS00189">
    <property type="entry name" value="LIPOYL"/>
    <property type="match status" value="1"/>
</dbReference>
<feature type="modified residue" description="N6-lipoyllysine" evidence="3">
    <location>
        <position position="63"/>
    </location>
</feature>
<dbReference type="NCBIfam" id="NF002270">
    <property type="entry name" value="PRK01202.1"/>
    <property type="match status" value="1"/>
</dbReference>
<accession>A0ABR7UN43</accession>
<evidence type="ECO:0000313" key="5">
    <source>
        <dbReference type="EMBL" id="MBD0724304.1"/>
    </source>
</evidence>
<protein>
    <recommendedName>
        <fullName evidence="3">Glycine cleavage system H protein</fullName>
    </recommendedName>
</protein>
<evidence type="ECO:0000256" key="3">
    <source>
        <dbReference type="HAMAP-Rule" id="MF_00272"/>
    </source>
</evidence>
<proteinExistence type="inferred from homology"/>
<feature type="domain" description="Lipoyl-binding" evidence="4">
    <location>
        <begin position="22"/>
        <end position="104"/>
    </location>
</feature>
<sequence length="126" mass="13841">MSIPANLKYTKDHEWVSLDGDIATVGITHFAQKELGDIVYVEVETLDQTLDKDEVFGTVEAVKTVSDLFLPLSGEIIEFNTGLEDAPELVNSDPYGEGWMIKVKVSDLAEFDTLLDSEGYKALIGA</sequence>
<keyword evidence="6" id="KW-1185">Reference proteome</keyword>
<comment type="subunit">
    <text evidence="3">The glycine cleavage system is composed of four proteins: P, T, L and H.</text>
</comment>
<dbReference type="Gene3D" id="2.40.50.100">
    <property type="match status" value="1"/>
</dbReference>
<dbReference type="HAMAP" id="MF_00272">
    <property type="entry name" value="GcvH"/>
    <property type="match status" value="1"/>
</dbReference>
<organism evidence="5 6">
    <name type="scientific">Flavobacterium pokkalii</name>
    <dbReference type="NCBI Taxonomy" id="1940408"/>
    <lineage>
        <taxon>Bacteria</taxon>
        <taxon>Pseudomonadati</taxon>
        <taxon>Bacteroidota</taxon>
        <taxon>Flavobacteriia</taxon>
        <taxon>Flavobacteriales</taxon>
        <taxon>Flavobacteriaceae</taxon>
        <taxon>Flavobacterium</taxon>
    </lineage>
</organism>
<dbReference type="InterPro" id="IPR003016">
    <property type="entry name" value="2-oxoA_DH_lipoyl-BS"/>
</dbReference>
<dbReference type="Proteomes" id="UP000661715">
    <property type="component" value="Unassembled WGS sequence"/>
</dbReference>
<keyword evidence="2 3" id="KW-0450">Lipoyl</keyword>
<comment type="caution">
    <text evidence="5">The sequence shown here is derived from an EMBL/GenBank/DDBJ whole genome shotgun (WGS) entry which is preliminary data.</text>
</comment>